<evidence type="ECO:0000259" key="2">
    <source>
        <dbReference type="Pfam" id="PF01464"/>
    </source>
</evidence>
<proteinExistence type="inferred from homology"/>
<sequence length="189" mass="20755">MAVLPVAAPQPAFASEFDRRQIVSRTTPNLCEKEMIAASARSGVPLGVLYAVGLTESGAKSGMQPYALNVAGRTVRPSSLDAAMATVQRERRQGVRLIDVGCMQINLHYHRQAFASLRDMFDPAKNVAYAAGFLKRLHRQHGTWSMAVARYHAGANNDAAQKRYVCSVIRRMIRTGFGEMTPRAAAFCR</sequence>
<feature type="domain" description="Transglycosylase SLT" evidence="2">
    <location>
        <begin position="36"/>
        <end position="165"/>
    </location>
</feature>
<evidence type="ECO:0000256" key="1">
    <source>
        <dbReference type="ARBA" id="ARBA00009387"/>
    </source>
</evidence>
<dbReference type="RefSeq" id="WP_094076408.1">
    <property type="nucleotide sequence ID" value="NZ_NBYO01000001.1"/>
</dbReference>
<protein>
    <submittedName>
        <fullName evidence="3">Lytic transglycosylase</fullName>
    </submittedName>
</protein>
<gene>
    <name evidence="3" type="ORF">B7H23_06030</name>
</gene>
<accession>A0A231V2P6</accession>
<dbReference type="Proteomes" id="UP000215405">
    <property type="component" value="Unassembled WGS sequence"/>
</dbReference>
<comment type="similarity">
    <text evidence="1">Belongs to the virb1 family.</text>
</comment>
<dbReference type="Gene3D" id="1.10.530.10">
    <property type="match status" value="1"/>
</dbReference>
<name>A0A231V2P6_9HYPH</name>
<organism evidence="3 4">
    <name type="scientific">Notoacmeibacter marinus</name>
    <dbReference type="NCBI Taxonomy" id="1876515"/>
    <lineage>
        <taxon>Bacteria</taxon>
        <taxon>Pseudomonadati</taxon>
        <taxon>Pseudomonadota</taxon>
        <taxon>Alphaproteobacteria</taxon>
        <taxon>Hyphomicrobiales</taxon>
        <taxon>Notoacmeibacteraceae</taxon>
        <taxon>Notoacmeibacter</taxon>
    </lineage>
</organism>
<dbReference type="EMBL" id="NBYO01000001">
    <property type="protein sequence ID" value="OXT02453.1"/>
    <property type="molecule type" value="Genomic_DNA"/>
</dbReference>
<dbReference type="SUPFAM" id="SSF53955">
    <property type="entry name" value="Lysozyme-like"/>
    <property type="match status" value="1"/>
</dbReference>
<reference evidence="4" key="1">
    <citation type="journal article" date="2017" name="Int. J. Syst. Evol. Microbiol.">
        <title>Notoacmeibacter marinus gen. nov., sp. nov., isolated from the gut of a limpet and proposal of Notoacmeibacteraceae fam. nov. in the order Rhizobiales of the class Alphaproteobacteria.</title>
        <authorList>
            <person name="Huang Z."/>
            <person name="Guo F."/>
            <person name="Lai Q."/>
        </authorList>
    </citation>
    <scope>NUCLEOTIDE SEQUENCE [LARGE SCALE GENOMIC DNA]</scope>
    <source>
        <strain evidence="4">XMTR2A4</strain>
    </source>
</reference>
<keyword evidence="4" id="KW-1185">Reference proteome</keyword>
<dbReference type="Pfam" id="PF01464">
    <property type="entry name" value="SLT"/>
    <property type="match status" value="1"/>
</dbReference>
<dbReference type="InterPro" id="IPR008258">
    <property type="entry name" value="Transglycosylase_SLT_dom_1"/>
</dbReference>
<evidence type="ECO:0000313" key="3">
    <source>
        <dbReference type="EMBL" id="OXT02453.1"/>
    </source>
</evidence>
<dbReference type="InterPro" id="IPR023346">
    <property type="entry name" value="Lysozyme-like_dom_sf"/>
</dbReference>
<evidence type="ECO:0000313" key="4">
    <source>
        <dbReference type="Proteomes" id="UP000215405"/>
    </source>
</evidence>
<comment type="caution">
    <text evidence="3">The sequence shown here is derived from an EMBL/GenBank/DDBJ whole genome shotgun (WGS) entry which is preliminary data.</text>
</comment>
<dbReference type="AlphaFoldDB" id="A0A231V2P6"/>